<feature type="transmembrane region" description="Helical" evidence="1">
    <location>
        <begin position="57"/>
        <end position="75"/>
    </location>
</feature>
<dbReference type="AlphaFoldDB" id="A0A0P6Y2C1"/>
<feature type="transmembrane region" description="Helical" evidence="1">
    <location>
        <begin position="111"/>
        <end position="136"/>
    </location>
</feature>
<sequence>MATRRISTLVMAVLGLIMLVGLFLPYIQSTSSPDLKISVFQVLGGEISDLIPAANKTIYLVIGAAVAIGGLFALLSLTGKKVFGVFSIIASFLIAAFHGLLTIGFSEKRDIVAGLGFWLLLAASLVLFVTSIVFVARKPKLI</sequence>
<name>A0A0P6Y2C1_9CHLR</name>
<keyword evidence="1" id="KW-1133">Transmembrane helix</keyword>
<dbReference type="OrthoDB" id="9902884at2"/>
<protein>
    <submittedName>
        <fullName evidence="2">Uncharacterized protein</fullName>
    </submittedName>
</protein>
<accession>A0A0P6Y2C1</accession>
<gene>
    <name evidence="2" type="ORF">SE18_14075</name>
</gene>
<keyword evidence="3" id="KW-1185">Reference proteome</keyword>
<feature type="transmembrane region" description="Helical" evidence="1">
    <location>
        <begin position="7"/>
        <end position="27"/>
    </location>
</feature>
<dbReference type="EMBL" id="LGKP01000022">
    <property type="protein sequence ID" value="KPL86014.1"/>
    <property type="molecule type" value="Genomic_DNA"/>
</dbReference>
<evidence type="ECO:0000256" key="1">
    <source>
        <dbReference type="SAM" id="Phobius"/>
    </source>
</evidence>
<comment type="caution">
    <text evidence="2">The sequence shown here is derived from an EMBL/GenBank/DDBJ whole genome shotgun (WGS) entry which is preliminary data.</text>
</comment>
<dbReference type="RefSeq" id="WP_054535096.1">
    <property type="nucleotide sequence ID" value="NZ_LGKP01000022.1"/>
</dbReference>
<organism evidence="2 3">
    <name type="scientific">Herpetosiphon geysericola</name>
    <dbReference type="NCBI Taxonomy" id="70996"/>
    <lineage>
        <taxon>Bacteria</taxon>
        <taxon>Bacillati</taxon>
        <taxon>Chloroflexota</taxon>
        <taxon>Chloroflexia</taxon>
        <taxon>Herpetosiphonales</taxon>
        <taxon>Herpetosiphonaceae</taxon>
        <taxon>Herpetosiphon</taxon>
    </lineage>
</organism>
<proteinExistence type="predicted"/>
<reference evidence="2 3" key="1">
    <citation type="submission" date="2015-07" db="EMBL/GenBank/DDBJ databases">
        <title>Whole genome sequence of Herpetosiphon geysericola DSM 7119.</title>
        <authorList>
            <person name="Hemp J."/>
            <person name="Ward L.M."/>
            <person name="Pace L.A."/>
            <person name="Fischer W.W."/>
        </authorList>
    </citation>
    <scope>NUCLEOTIDE SEQUENCE [LARGE SCALE GENOMIC DNA]</scope>
    <source>
        <strain evidence="2 3">DSM 7119</strain>
    </source>
</reference>
<dbReference type="Proteomes" id="UP000050277">
    <property type="component" value="Unassembled WGS sequence"/>
</dbReference>
<feature type="transmembrane region" description="Helical" evidence="1">
    <location>
        <begin position="82"/>
        <end position="105"/>
    </location>
</feature>
<keyword evidence="1" id="KW-0472">Membrane</keyword>
<evidence type="ECO:0000313" key="2">
    <source>
        <dbReference type="EMBL" id="KPL86014.1"/>
    </source>
</evidence>
<keyword evidence="1" id="KW-0812">Transmembrane</keyword>
<evidence type="ECO:0000313" key="3">
    <source>
        <dbReference type="Proteomes" id="UP000050277"/>
    </source>
</evidence>